<name>A0A179ID99_CORDF</name>
<gene>
    <name evidence="2" type="ORF">LLEC1_04831</name>
</gene>
<comment type="caution">
    <text evidence="2">The sequence shown here is derived from an EMBL/GenBank/DDBJ whole genome shotgun (WGS) entry which is preliminary data.</text>
</comment>
<evidence type="ECO:0000256" key="1">
    <source>
        <dbReference type="SAM" id="MobiDB-lite"/>
    </source>
</evidence>
<dbReference type="AlphaFoldDB" id="A0A179ID99"/>
<dbReference type="InterPro" id="IPR027796">
    <property type="entry name" value="OTT_1508_deam-like"/>
</dbReference>
<dbReference type="Pfam" id="PF14441">
    <property type="entry name" value="OTT_1508_deam"/>
    <property type="match status" value="1"/>
</dbReference>
<sequence>MAESAYIACAENISLLHLLSKIPEPPSDNTSPALAGQCARYTVPFATERSLASTLAFLSSITDNPNCITAVCIQEQTGDETLEIYIAINKKSPKDNNVILNTICDGINQVFGRLSSPGHGNCESDVFAMIVSLCRTRILCRLGYERKTAFKSTRNPLDVVLGRARQSLIQLRDGIQVPKMASYRKRSGTMDAQITEFLEKAASLLQVVSSWMQYQADGQLCAVIQGLCDFAAINEWREVLDLIPDRLMDPTLRQSLASMLRKGARYRHAARILYRAAKKFPIARHMAAVAVKLAESSFQRPSLSAAPPSLEATLQRTLPSPKRGVSRICAAVKASGAQSPHDIFAAQVQRTLTEGKIHAEVQLLSHILTHPSSSSPPPRIVCASKDACFLCNCLLKEAHAAAKLYTPRCHGKLYPGWRLPATAEFRTLQAALNRVLEQNIQKSAARILKSDGRRRVVYPDPPCESTCSTAMLSATTVAVAVAADGKADAAGNDGMLVQRDSDTTVVGNLMISSERSSPYEKQVSIARGSKPPVEGAILIPPETFSQLSNMVSIAHNPSALPATKNIPTPPDTPSSSNSMASTKETNEAEYAAASKSAPPHADDWTLQQSYALAQGEVVASSLPINKTSRLYATDALRVQLEYTATERRRVMSSEETPRLKYRIQKLTSREAHTVRESGYIPIIDASSMHVAEERTYRLDESTDLYLSAGDCIFRLVLQPAAQP</sequence>
<accession>A0A179ID99</accession>
<keyword evidence="3" id="KW-1185">Reference proteome</keyword>
<protein>
    <submittedName>
        <fullName evidence="2">Uncharacterized protein</fullName>
    </submittedName>
</protein>
<dbReference type="OMA" id="CASKDAC"/>
<evidence type="ECO:0000313" key="3">
    <source>
        <dbReference type="Proteomes" id="UP000243081"/>
    </source>
</evidence>
<organism evidence="2 3">
    <name type="scientific">Cordyceps confragosa</name>
    <name type="common">Lecanicillium lecanii</name>
    <dbReference type="NCBI Taxonomy" id="2714763"/>
    <lineage>
        <taxon>Eukaryota</taxon>
        <taxon>Fungi</taxon>
        <taxon>Dikarya</taxon>
        <taxon>Ascomycota</taxon>
        <taxon>Pezizomycotina</taxon>
        <taxon>Sordariomycetes</taxon>
        <taxon>Hypocreomycetidae</taxon>
        <taxon>Hypocreales</taxon>
        <taxon>Cordycipitaceae</taxon>
        <taxon>Akanthomyces</taxon>
    </lineage>
</organism>
<feature type="region of interest" description="Disordered" evidence="1">
    <location>
        <begin position="558"/>
        <end position="602"/>
    </location>
</feature>
<reference evidence="2 3" key="1">
    <citation type="submission" date="2016-03" db="EMBL/GenBank/DDBJ databases">
        <title>Fine-scale spatial genetic structure of a fungal parasite of coffee scale insects.</title>
        <authorList>
            <person name="Jackson D."/>
            <person name="Zemenick K.A."/>
            <person name="Malloure B."/>
            <person name="Quandt C.A."/>
            <person name="James T.Y."/>
        </authorList>
    </citation>
    <scope>NUCLEOTIDE SEQUENCE [LARGE SCALE GENOMIC DNA]</scope>
    <source>
        <strain evidence="2 3">UM487</strain>
    </source>
</reference>
<evidence type="ECO:0000313" key="2">
    <source>
        <dbReference type="EMBL" id="OAQ99658.1"/>
    </source>
</evidence>
<dbReference type="EMBL" id="LUKN01002101">
    <property type="protein sequence ID" value="OAQ99658.1"/>
    <property type="molecule type" value="Genomic_DNA"/>
</dbReference>
<dbReference type="OrthoDB" id="4851849at2759"/>
<proteinExistence type="predicted"/>
<dbReference type="Proteomes" id="UP000243081">
    <property type="component" value="Unassembled WGS sequence"/>
</dbReference>